<dbReference type="RefSeq" id="WP_341698171.1">
    <property type="nucleotide sequence ID" value="NZ_JBBYHR010000010.1"/>
</dbReference>
<evidence type="ECO:0000313" key="2">
    <source>
        <dbReference type="Proteomes" id="UP001464555"/>
    </source>
</evidence>
<accession>A0ABU9I1H5</accession>
<evidence type="ECO:0000313" key="1">
    <source>
        <dbReference type="EMBL" id="MEL1245874.1"/>
    </source>
</evidence>
<reference evidence="1 2" key="1">
    <citation type="submission" date="2024-04" db="EMBL/GenBank/DDBJ databases">
        <title>Flavobacterium sp. DGU11 16S ribosomal RNA gene Genome sequencing and assembly.</title>
        <authorList>
            <person name="Park S."/>
        </authorList>
    </citation>
    <scope>NUCLEOTIDE SEQUENCE [LARGE SCALE GENOMIC DNA]</scope>
    <source>
        <strain evidence="1 2">DGU11</strain>
    </source>
</reference>
<organism evidence="1 2">
    <name type="scientific">Flavobacterium arundinis</name>
    <dbReference type="NCBI Taxonomy" id="3139143"/>
    <lineage>
        <taxon>Bacteria</taxon>
        <taxon>Pseudomonadati</taxon>
        <taxon>Bacteroidota</taxon>
        <taxon>Flavobacteriia</taxon>
        <taxon>Flavobacteriales</taxon>
        <taxon>Flavobacteriaceae</taxon>
        <taxon>Flavobacterium</taxon>
    </lineage>
</organism>
<dbReference type="PROSITE" id="PS51257">
    <property type="entry name" value="PROKAR_LIPOPROTEIN"/>
    <property type="match status" value="1"/>
</dbReference>
<sequence length="258" mass="29421">MKKLILCIALVAAMVGCNEKKEKEETTTTATQEGIEDYPDNVDKYLLHSYLPQTVIPIDRGRVIADFSTWQDDNKSFIVLDAASKNRFYVDLDQVLISTSVKLADWLSKYDDYIVFSECYSLIEVRHKILQQSKDDFKAVTHFDNTGTYKNITYDQLKVELKKLSIKETDHYDSTIKISLGGSGVYVAEGKYEFLDGNFSIPLINAIIANHGLTNPKFCFGKARIDETDDVIFFKVLDDSGQFVGYYDFSHRPPLKML</sequence>
<proteinExistence type="predicted"/>
<gene>
    <name evidence="1" type="ORF">AAEO56_16490</name>
</gene>
<name>A0ABU9I1H5_9FLAO</name>
<keyword evidence="2" id="KW-1185">Reference proteome</keyword>
<protein>
    <submittedName>
        <fullName evidence="1">Uncharacterized protein</fullName>
    </submittedName>
</protein>
<dbReference type="EMBL" id="JBBYHR010000010">
    <property type="protein sequence ID" value="MEL1245874.1"/>
    <property type="molecule type" value="Genomic_DNA"/>
</dbReference>
<dbReference type="Proteomes" id="UP001464555">
    <property type="component" value="Unassembled WGS sequence"/>
</dbReference>
<comment type="caution">
    <text evidence="1">The sequence shown here is derived from an EMBL/GenBank/DDBJ whole genome shotgun (WGS) entry which is preliminary data.</text>
</comment>